<evidence type="ECO:0000313" key="2">
    <source>
        <dbReference type="EMBL" id="ORZ27164.1"/>
    </source>
</evidence>
<evidence type="ECO:0000256" key="1">
    <source>
        <dbReference type="SAM" id="MobiDB-lite"/>
    </source>
</evidence>
<evidence type="ECO:0000313" key="3">
    <source>
        <dbReference type="Proteomes" id="UP000193411"/>
    </source>
</evidence>
<organism evidence="2 3">
    <name type="scientific">Catenaria anguillulae PL171</name>
    <dbReference type="NCBI Taxonomy" id="765915"/>
    <lineage>
        <taxon>Eukaryota</taxon>
        <taxon>Fungi</taxon>
        <taxon>Fungi incertae sedis</taxon>
        <taxon>Blastocladiomycota</taxon>
        <taxon>Blastocladiomycetes</taxon>
        <taxon>Blastocladiales</taxon>
        <taxon>Catenariaceae</taxon>
        <taxon>Catenaria</taxon>
    </lineage>
</organism>
<feature type="compositionally biased region" description="Low complexity" evidence="1">
    <location>
        <begin position="1"/>
        <end position="12"/>
    </location>
</feature>
<reference evidence="2 3" key="1">
    <citation type="submission" date="2016-07" db="EMBL/GenBank/DDBJ databases">
        <title>Pervasive Adenine N6-methylation of Active Genes in Fungi.</title>
        <authorList>
            <consortium name="DOE Joint Genome Institute"/>
            <person name="Mondo S.J."/>
            <person name="Dannebaum R.O."/>
            <person name="Kuo R.C."/>
            <person name="Labutti K."/>
            <person name="Haridas S."/>
            <person name="Kuo A."/>
            <person name="Salamov A."/>
            <person name="Ahrendt S.R."/>
            <person name="Lipzen A."/>
            <person name="Sullivan W."/>
            <person name="Andreopoulos W.B."/>
            <person name="Clum A."/>
            <person name="Lindquist E."/>
            <person name="Daum C."/>
            <person name="Ramamoorthy G.K."/>
            <person name="Gryganskyi A."/>
            <person name="Culley D."/>
            <person name="Magnuson J.K."/>
            <person name="James T.Y."/>
            <person name="O'Malley M.A."/>
            <person name="Stajich J.E."/>
            <person name="Spatafora J.W."/>
            <person name="Visel A."/>
            <person name="Grigoriev I.V."/>
        </authorList>
    </citation>
    <scope>NUCLEOTIDE SEQUENCE [LARGE SCALE GENOMIC DNA]</scope>
    <source>
        <strain evidence="2 3">PL171</strain>
    </source>
</reference>
<feature type="region of interest" description="Disordered" evidence="1">
    <location>
        <begin position="1"/>
        <end position="24"/>
    </location>
</feature>
<keyword evidence="3" id="KW-1185">Reference proteome</keyword>
<protein>
    <submittedName>
        <fullName evidence="2">Uncharacterized protein</fullName>
    </submittedName>
</protein>
<proteinExistence type="predicted"/>
<gene>
    <name evidence="2" type="ORF">BCR44DRAFT_1455772</name>
</gene>
<accession>A0A1Y2GZE8</accession>
<dbReference type="EMBL" id="MCFL01000384">
    <property type="protein sequence ID" value="ORZ27164.1"/>
    <property type="molecule type" value="Genomic_DNA"/>
</dbReference>
<comment type="caution">
    <text evidence="2">The sequence shown here is derived from an EMBL/GenBank/DDBJ whole genome shotgun (WGS) entry which is preliminary data.</text>
</comment>
<dbReference type="AlphaFoldDB" id="A0A1Y2GZE8"/>
<sequence length="647" mass="72023">MLSTAASAAVPPSSVPRPRLEDNKSRQLEEIDEIEVLETSEYSASLSLAAHQEPLCLTTIPSEILYQIIDSVASSMQRDLNIRQRDVFSLISLALVHSRFYQPCRSAIARVVHLRNIESQDSTADNEPHTWFLLESNGKLKVSATAHAAGRGNTQRHSRQTMVIDTSTHPMSRIRVSGQHVPPTRWMLVPSFDTCPKLRHLRVHLRCADDYAIASDYIRQHLIKTGSQPVSLRSVHFHASHACGNRHETASPCTMTDLHGPPWFTCHQLSLCARTINFEVVGSVLRHHKGPSVHLCAWESKPWLWRPRRPCRFRRSRFSCRFLNSKTLVLEADLCDQTGTSCTSSSFPRELDELLDRDRFPLPSRAHNKYALKWSSFPSLISLPCVLRAFSASQSNLSIPDLPEAGTRLRQVVAPITILPILNPILAKLPAIDSLFLFSPSSLNASVVSDTVQHTATTSFTIACHPLEQGITVDSLQSLPPLLTLASLIIGKPNPEHEGTDPPMAPSKLLLSPTTLDRFAATLGELPRLQVLRLENTMVQPTKRNVLVIPVTGPRITFKVLASVRPSESLHRVVAVVPVMDPSDNRDSASIYQVRQIWADWCRDQGRREVEWSIVESATLVARGKRKGLGAALTRMNIKEQHGGLAL</sequence>
<name>A0A1Y2GZE8_9FUNG</name>
<dbReference type="Proteomes" id="UP000193411">
    <property type="component" value="Unassembled WGS sequence"/>
</dbReference>